<dbReference type="EMBL" id="BAABKB010000023">
    <property type="protein sequence ID" value="GAA5022743.1"/>
    <property type="molecule type" value="Genomic_DNA"/>
</dbReference>
<dbReference type="SMART" id="SM00564">
    <property type="entry name" value="PQQ"/>
    <property type="match status" value="5"/>
</dbReference>
<dbReference type="InterPro" id="IPR015943">
    <property type="entry name" value="WD40/YVTN_repeat-like_dom_sf"/>
</dbReference>
<dbReference type="SUPFAM" id="SSF50998">
    <property type="entry name" value="Quinoprotein alcohol dehydrogenase-like"/>
    <property type="match status" value="1"/>
</dbReference>
<dbReference type="InterPro" id="IPR018391">
    <property type="entry name" value="PQQ_b-propeller_rpt"/>
</dbReference>
<dbReference type="InterPro" id="IPR011047">
    <property type="entry name" value="Quinoprotein_ADH-like_sf"/>
</dbReference>
<organism evidence="2 3">
    <name type="scientific">Streptomyces siamensis</name>
    <dbReference type="NCBI Taxonomy" id="1274986"/>
    <lineage>
        <taxon>Bacteria</taxon>
        <taxon>Bacillati</taxon>
        <taxon>Actinomycetota</taxon>
        <taxon>Actinomycetes</taxon>
        <taxon>Kitasatosporales</taxon>
        <taxon>Streptomycetaceae</taxon>
        <taxon>Streptomyces</taxon>
    </lineage>
</organism>
<evidence type="ECO:0000313" key="2">
    <source>
        <dbReference type="EMBL" id="GAA5022743.1"/>
    </source>
</evidence>
<comment type="caution">
    <text evidence="2">The sequence shown here is derived from an EMBL/GenBank/DDBJ whole genome shotgun (WGS) entry which is preliminary data.</text>
</comment>
<evidence type="ECO:0000259" key="1">
    <source>
        <dbReference type="Pfam" id="PF13360"/>
    </source>
</evidence>
<dbReference type="InterPro" id="IPR002372">
    <property type="entry name" value="PQQ_rpt_dom"/>
</dbReference>
<sequence>MNLLGEPGVGLPGGPGKAVPSHADIQGARGRVWGVLIVLVLLMIGRVVDWYESQDVFTGARGSFPAAFAAGGPVAPEHVVRRTSDEHALVHGLFLQDTAFGVRAVDLRSGKEYWRYERRDAKEVSWDFEVSDRTVVVGHGDGRLVGIDVRTGRLLWRVEIGEDGYRSVELAGGQVVTGAPGAVRAFGERDGRSLWTVKMPESCPEVLAYSVHALPDHLSVVHAMCDVASLERDAYNLLLGVDNRTGKVLWRQRTVDPKQTAWGDGHTLVAPDPDRTQHVPLLDMNRQGISRRAALPADGWDVVAAGSGIVVSGTDPKDGSEDHDTLLHAYGTRDGQSSWRLRAPAGQEYGFPQIADGRVYVVRQPFLTEGEAGRRIHADLLVLDADTGRLLHTLRLPSMATLDDDDYFEKLDVLDVADGAVSIGWRDGAGDLLIATD</sequence>
<proteinExistence type="predicted"/>
<protein>
    <recommendedName>
        <fullName evidence="1">Pyrrolo-quinoline quinone repeat domain-containing protein</fullName>
    </recommendedName>
</protein>
<feature type="domain" description="Pyrrolo-quinoline quinone repeat" evidence="1">
    <location>
        <begin position="102"/>
        <end position="261"/>
    </location>
</feature>
<dbReference type="PANTHER" id="PTHR34512:SF30">
    <property type="entry name" value="OUTER MEMBRANE PROTEIN ASSEMBLY FACTOR BAMB"/>
    <property type="match status" value="1"/>
</dbReference>
<dbReference type="Pfam" id="PF13360">
    <property type="entry name" value="PQQ_2"/>
    <property type="match status" value="1"/>
</dbReference>
<evidence type="ECO:0000313" key="3">
    <source>
        <dbReference type="Proteomes" id="UP001501759"/>
    </source>
</evidence>
<gene>
    <name evidence="2" type="ORF">GCM10023335_54880</name>
</gene>
<dbReference type="PANTHER" id="PTHR34512">
    <property type="entry name" value="CELL SURFACE PROTEIN"/>
    <property type="match status" value="1"/>
</dbReference>
<dbReference type="Proteomes" id="UP001501759">
    <property type="component" value="Unassembled WGS sequence"/>
</dbReference>
<reference evidence="3" key="1">
    <citation type="journal article" date="2019" name="Int. J. Syst. Evol. Microbiol.">
        <title>The Global Catalogue of Microorganisms (GCM) 10K type strain sequencing project: providing services to taxonomists for standard genome sequencing and annotation.</title>
        <authorList>
            <consortium name="The Broad Institute Genomics Platform"/>
            <consortium name="The Broad Institute Genome Sequencing Center for Infectious Disease"/>
            <person name="Wu L."/>
            <person name="Ma J."/>
        </authorList>
    </citation>
    <scope>NUCLEOTIDE SEQUENCE [LARGE SCALE GENOMIC DNA]</scope>
    <source>
        <strain evidence="3">JCM 18409</strain>
    </source>
</reference>
<name>A0ABP9J8U9_9ACTN</name>
<keyword evidence="3" id="KW-1185">Reference proteome</keyword>
<dbReference type="Gene3D" id="2.130.10.10">
    <property type="entry name" value="YVTN repeat-like/Quinoprotein amine dehydrogenase"/>
    <property type="match status" value="1"/>
</dbReference>
<accession>A0ABP9J8U9</accession>